<evidence type="ECO:0000313" key="1">
    <source>
        <dbReference type="EMBL" id="GIY68328.1"/>
    </source>
</evidence>
<dbReference type="EMBL" id="BPLR01014366">
    <property type="protein sequence ID" value="GIY68328.1"/>
    <property type="molecule type" value="Genomic_DNA"/>
</dbReference>
<keyword evidence="2" id="KW-1185">Reference proteome</keyword>
<name>A0AAV4VFJ6_CAEEX</name>
<sequence>SIFAWPLAERRTCRRYPSPLKSLPVFVYFRRYFGNISERNHFIKRIRVNSGWARGFLFLSLRLILPPVHLRRIFLQCSALNSILLISVHVLNRKSDRKKKISEAFYIQIVHHENWKTVANCNESFANVS</sequence>
<proteinExistence type="predicted"/>
<dbReference type="Proteomes" id="UP001054945">
    <property type="component" value="Unassembled WGS sequence"/>
</dbReference>
<dbReference type="AlphaFoldDB" id="A0AAV4VFJ6"/>
<feature type="non-terminal residue" evidence="1">
    <location>
        <position position="1"/>
    </location>
</feature>
<comment type="caution">
    <text evidence="1">The sequence shown here is derived from an EMBL/GenBank/DDBJ whole genome shotgun (WGS) entry which is preliminary data.</text>
</comment>
<accession>A0AAV4VFJ6</accession>
<evidence type="ECO:0000313" key="2">
    <source>
        <dbReference type="Proteomes" id="UP001054945"/>
    </source>
</evidence>
<gene>
    <name evidence="1" type="ORF">CEXT_722971</name>
</gene>
<organism evidence="1 2">
    <name type="scientific">Caerostris extrusa</name>
    <name type="common">Bark spider</name>
    <name type="synonym">Caerostris bankana</name>
    <dbReference type="NCBI Taxonomy" id="172846"/>
    <lineage>
        <taxon>Eukaryota</taxon>
        <taxon>Metazoa</taxon>
        <taxon>Ecdysozoa</taxon>
        <taxon>Arthropoda</taxon>
        <taxon>Chelicerata</taxon>
        <taxon>Arachnida</taxon>
        <taxon>Araneae</taxon>
        <taxon>Araneomorphae</taxon>
        <taxon>Entelegynae</taxon>
        <taxon>Araneoidea</taxon>
        <taxon>Araneidae</taxon>
        <taxon>Caerostris</taxon>
    </lineage>
</organism>
<protein>
    <submittedName>
        <fullName evidence="1">Uncharacterized protein</fullName>
    </submittedName>
</protein>
<reference evidence="1 2" key="1">
    <citation type="submission" date="2021-06" db="EMBL/GenBank/DDBJ databases">
        <title>Caerostris extrusa draft genome.</title>
        <authorList>
            <person name="Kono N."/>
            <person name="Arakawa K."/>
        </authorList>
    </citation>
    <scope>NUCLEOTIDE SEQUENCE [LARGE SCALE GENOMIC DNA]</scope>
</reference>